<dbReference type="Pfam" id="PF00106">
    <property type="entry name" value="adh_short"/>
    <property type="match status" value="1"/>
</dbReference>
<dbReference type="InterPro" id="IPR036291">
    <property type="entry name" value="NAD(P)-bd_dom_sf"/>
</dbReference>
<keyword evidence="3" id="KW-1185">Reference proteome</keyword>
<dbReference type="InterPro" id="IPR002347">
    <property type="entry name" value="SDR_fam"/>
</dbReference>
<evidence type="ECO:0000256" key="1">
    <source>
        <dbReference type="ARBA" id="ARBA00023002"/>
    </source>
</evidence>
<evidence type="ECO:0000313" key="2">
    <source>
        <dbReference type="EMBL" id="TCD66630.1"/>
    </source>
</evidence>
<dbReference type="Gene3D" id="3.40.50.720">
    <property type="entry name" value="NAD(P)-binding Rossmann-like Domain"/>
    <property type="match status" value="1"/>
</dbReference>
<dbReference type="AlphaFoldDB" id="A0A4R0REJ1"/>
<proteinExistence type="predicted"/>
<dbReference type="GO" id="GO:0016491">
    <property type="term" value="F:oxidoreductase activity"/>
    <property type="evidence" value="ECO:0007669"/>
    <property type="project" value="UniProtKB-KW"/>
</dbReference>
<dbReference type="SUPFAM" id="SSF51735">
    <property type="entry name" value="NAD(P)-binding Rossmann-fold domains"/>
    <property type="match status" value="1"/>
</dbReference>
<reference evidence="2 3" key="1">
    <citation type="submission" date="2018-11" db="EMBL/GenBank/DDBJ databases">
        <title>Genome assembly of Steccherinum ochraceum LE-BIN_3174, the white-rot fungus of the Steccherinaceae family (The Residual Polyporoid clade, Polyporales, Basidiomycota).</title>
        <authorList>
            <person name="Fedorova T.V."/>
            <person name="Glazunova O.A."/>
            <person name="Landesman E.O."/>
            <person name="Moiseenko K.V."/>
            <person name="Psurtseva N.V."/>
            <person name="Savinova O.S."/>
            <person name="Shakhova N.V."/>
            <person name="Tyazhelova T.V."/>
            <person name="Vasina D.V."/>
        </authorList>
    </citation>
    <scope>NUCLEOTIDE SEQUENCE [LARGE SCALE GENOMIC DNA]</scope>
    <source>
        <strain evidence="2 3">LE-BIN_3174</strain>
    </source>
</reference>
<dbReference type="STRING" id="92696.A0A4R0REJ1"/>
<comment type="caution">
    <text evidence="2">The sequence shown here is derived from an EMBL/GenBank/DDBJ whole genome shotgun (WGS) entry which is preliminary data.</text>
</comment>
<dbReference type="Proteomes" id="UP000292702">
    <property type="component" value="Unassembled WGS sequence"/>
</dbReference>
<gene>
    <name evidence="2" type="ORF">EIP91_001097</name>
</gene>
<evidence type="ECO:0000313" key="3">
    <source>
        <dbReference type="Proteomes" id="UP000292702"/>
    </source>
</evidence>
<dbReference type="PANTHER" id="PTHR43157:SF31">
    <property type="entry name" value="PHOSPHATIDYLINOSITOL-GLYCAN BIOSYNTHESIS CLASS F PROTEIN"/>
    <property type="match status" value="1"/>
</dbReference>
<protein>
    <recommendedName>
        <fullName evidence="4">NAD-P-binding protein</fullName>
    </recommendedName>
</protein>
<accession>A0A4R0REJ1</accession>
<evidence type="ECO:0008006" key="4">
    <source>
        <dbReference type="Google" id="ProtNLM"/>
    </source>
</evidence>
<dbReference type="PRINTS" id="PR00081">
    <property type="entry name" value="GDHRDH"/>
</dbReference>
<sequence length="328" mass="36175">MGIFSSSTQWDVVKDMPDLIGKVIIVTGANMGLGYAAVKHFARGGARVYLGARSEEKAKAAIVRLHEELGDQMRGSVEYLNVDLSDPKLAKEAAERFLSKEGRLDVLLNNAALGVVDYKKTLYDIQDVMVVNHLSPFVFTSTLLPLLKQTAQEPNADVRIVNLASAAMGQVNDTVRFRNREDFNDEHLDAMVPALARYGRSKLANVLFVKALQRRLDAENSKIVVVSLHPGTVRTDGTINTAQAFGNVVARHVFKFILTNFSTPVDKGVYTHLFAAVAPEVREHVELYKGAYLLPPSVISKPGKLGESQELSEELWKTTEELLQEIGL</sequence>
<keyword evidence="1" id="KW-0560">Oxidoreductase</keyword>
<dbReference type="EMBL" id="RWJN01000127">
    <property type="protein sequence ID" value="TCD66630.1"/>
    <property type="molecule type" value="Genomic_DNA"/>
</dbReference>
<dbReference type="PANTHER" id="PTHR43157">
    <property type="entry name" value="PHOSPHATIDYLINOSITOL-GLYCAN BIOSYNTHESIS CLASS F PROTEIN-RELATED"/>
    <property type="match status" value="1"/>
</dbReference>
<dbReference type="OrthoDB" id="191139at2759"/>
<organism evidence="2 3">
    <name type="scientific">Steccherinum ochraceum</name>
    <dbReference type="NCBI Taxonomy" id="92696"/>
    <lineage>
        <taxon>Eukaryota</taxon>
        <taxon>Fungi</taxon>
        <taxon>Dikarya</taxon>
        <taxon>Basidiomycota</taxon>
        <taxon>Agaricomycotina</taxon>
        <taxon>Agaricomycetes</taxon>
        <taxon>Polyporales</taxon>
        <taxon>Steccherinaceae</taxon>
        <taxon>Steccherinum</taxon>
    </lineage>
</organism>
<name>A0A4R0REJ1_9APHY</name>